<dbReference type="SUPFAM" id="SSF52540">
    <property type="entry name" value="P-loop containing nucleoside triphosphate hydrolases"/>
    <property type="match status" value="1"/>
</dbReference>
<protein>
    <submittedName>
        <fullName evidence="2">Chromosome partitioning protein</fullName>
    </submittedName>
</protein>
<dbReference type="Pfam" id="PF01656">
    <property type="entry name" value="CbiA"/>
    <property type="match status" value="1"/>
</dbReference>
<evidence type="ECO:0000259" key="1">
    <source>
        <dbReference type="Pfam" id="PF01656"/>
    </source>
</evidence>
<dbReference type="PANTHER" id="PTHR13696:SF52">
    <property type="entry name" value="PARA FAMILY PROTEIN CT_582"/>
    <property type="match status" value="1"/>
</dbReference>
<proteinExistence type="predicted"/>
<sequence>MICLFGNQKGGVGKSTLTVLSGNYLSLAKDWPVTIIDMDYQQSISQKYEKAKVLENDEPYEVLPANLESFSVLSPILTKNKKDAILIDLPGKLDDDGLIPVFKCADLVICPFTYDEFTFESTVLFAVVLKKVNPKVDVVFIPNRIKANVKFEIMSEVNEQLSRFGRLTTAIPDRIDFQRISTFHTPLSLDAVINPVFEEIFADRLWKK</sequence>
<keyword evidence="3" id="KW-1185">Reference proteome</keyword>
<reference evidence="3" key="1">
    <citation type="submission" date="2016-10" db="EMBL/GenBank/DDBJ databases">
        <authorList>
            <person name="Varghese N."/>
            <person name="Submissions S."/>
        </authorList>
    </citation>
    <scope>NUCLEOTIDE SEQUENCE [LARGE SCALE GENOMIC DNA]</scope>
    <source>
        <strain evidence="3">Gh-67</strain>
    </source>
</reference>
<dbReference type="CDD" id="cd02042">
    <property type="entry name" value="ParAB_family"/>
    <property type="match status" value="1"/>
</dbReference>
<dbReference type="STRING" id="551996.SAMN05192573_108163"/>
<dbReference type="EMBL" id="FNCG01000008">
    <property type="protein sequence ID" value="SDH29849.1"/>
    <property type="molecule type" value="Genomic_DNA"/>
</dbReference>
<dbReference type="PANTHER" id="PTHR13696">
    <property type="entry name" value="P-LOOP CONTAINING NUCLEOSIDE TRIPHOSPHATE HYDROLASE"/>
    <property type="match status" value="1"/>
</dbReference>
<dbReference type="AlphaFoldDB" id="A0A1G8B9C6"/>
<name>A0A1G8B9C6_9SPHI</name>
<dbReference type="RefSeq" id="WP_091169511.1">
    <property type="nucleotide sequence ID" value="NZ_FNCG01000008.1"/>
</dbReference>
<dbReference type="InterPro" id="IPR050678">
    <property type="entry name" value="DNA_Partitioning_ATPase"/>
</dbReference>
<dbReference type="Proteomes" id="UP000199705">
    <property type="component" value="Unassembled WGS sequence"/>
</dbReference>
<organism evidence="2 3">
    <name type="scientific">Mucilaginibacter gossypii</name>
    <dbReference type="NCBI Taxonomy" id="551996"/>
    <lineage>
        <taxon>Bacteria</taxon>
        <taxon>Pseudomonadati</taxon>
        <taxon>Bacteroidota</taxon>
        <taxon>Sphingobacteriia</taxon>
        <taxon>Sphingobacteriales</taxon>
        <taxon>Sphingobacteriaceae</taxon>
        <taxon>Mucilaginibacter</taxon>
    </lineage>
</organism>
<evidence type="ECO:0000313" key="2">
    <source>
        <dbReference type="EMBL" id="SDH29849.1"/>
    </source>
</evidence>
<accession>A0A1G8B9C6</accession>
<feature type="domain" description="CobQ/CobB/MinD/ParA nucleotide binding" evidence="1">
    <location>
        <begin position="6"/>
        <end position="186"/>
    </location>
</feature>
<evidence type="ECO:0000313" key="3">
    <source>
        <dbReference type="Proteomes" id="UP000199705"/>
    </source>
</evidence>
<gene>
    <name evidence="2" type="ORF">SAMN05192573_108163</name>
</gene>
<dbReference type="InterPro" id="IPR027417">
    <property type="entry name" value="P-loop_NTPase"/>
</dbReference>
<dbReference type="InterPro" id="IPR002586">
    <property type="entry name" value="CobQ/CobB/MinD/ParA_Nub-bd_dom"/>
</dbReference>
<dbReference type="Gene3D" id="3.40.50.300">
    <property type="entry name" value="P-loop containing nucleotide triphosphate hydrolases"/>
    <property type="match status" value="1"/>
</dbReference>